<accession>A0A136IZG2</accession>
<dbReference type="PANTHER" id="PTHR42748:SF22">
    <property type="entry name" value="NMRA-LIKE DOMAIN-CONTAINING PROTEIN"/>
    <property type="match status" value="1"/>
</dbReference>
<dbReference type="AlphaFoldDB" id="A0A136IZG2"/>
<reference evidence="5" key="1">
    <citation type="submission" date="2016-02" db="EMBL/GenBank/DDBJ databases">
        <title>Draft genome sequence of Microdochium bolleyi, a fungal endophyte of beachgrass.</title>
        <authorList>
            <consortium name="DOE Joint Genome Institute"/>
            <person name="David A.S."/>
            <person name="May G."/>
            <person name="Haridas S."/>
            <person name="Lim J."/>
            <person name="Wang M."/>
            <person name="Labutti K."/>
            <person name="Lipzen A."/>
            <person name="Barry K."/>
            <person name="Grigoriev I.V."/>
        </authorList>
    </citation>
    <scope>NUCLEOTIDE SEQUENCE [LARGE SCALE GENOMIC DNA]</scope>
    <source>
        <strain evidence="5">J235TASD1</strain>
    </source>
</reference>
<dbReference type="SUPFAM" id="SSF51735">
    <property type="entry name" value="NAD(P)-binding Rossmann-fold domains"/>
    <property type="match status" value="1"/>
</dbReference>
<keyword evidence="5" id="KW-1185">Reference proteome</keyword>
<dbReference type="Proteomes" id="UP000070501">
    <property type="component" value="Unassembled WGS sequence"/>
</dbReference>
<dbReference type="PANTHER" id="PTHR42748">
    <property type="entry name" value="NITROGEN METABOLITE REPRESSION PROTEIN NMRA FAMILY MEMBER"/>
    <property type="match status" value="1"/>
</dbReference>
<feature type="domain" description="NmrA-like" evidence="3">
    <location>
        <begin position="13"/>
        <end position="273"/>
    </location>
</feature>
<dbReference type="EMBL" id="KQ964252">
    <property type="protein sequence ID" value="KXJ90341.1"/>
    <property type="molecule type" value="Genomic_DNA"/>
</dbReference>
<dbReference type="Gene3D" id="3.40.50.720">
    <property type="entry name" value="NAD(P)-binding Rossmann-like Domain"/>
    <property type="match status" value="1"/>
</dbReference>
<evidence type="ECO:0000256" key="1">
    <source>
        <dbReference type="ARBA" id="ARBA00006328"/>
    </source>
</evidence>
<dbReference type="GO" id="GO:0005634">
    <property type="term" value="C:nucleus"/>
    <property type="evidence" value="ECO:0007669"/>
    <property type="project" value="TreeGrafter"/>
</dbReference>
<evidence type="ECO:0000313" key="5">
    <source>
        <dbReference type="Proteomes" id="UP000070501"/>
    </source>
</evidence>
<dbReference type="InterPro" id="IPR051164">
    <property type="entry name" value="NmrA-like_oxidored"/>
</dbReference>
<name>A0A136IZG2_9PEZI</name>
<dbReference type="Gene3D" id="3.90.25.10">
    <property type="entry name" value="UDP-galactose 4-epimerase, domain 1"/>
    <property type="match status" value="1"/>
</dbReference>
<evidence type="ECO:0000259" key="3">
    <source>
        <dbReference type="Pfam" id="PF05368"/>
    </source>
</evidence>
<dbReference type="STRING" id="196109.A0A136IZG2"/>
<sequence length="328" mass="35253">MGGRNICITAVEGQTGFLIAELLLTDKSFSSKFDSIVGLTFDPKSDKAKELEALGAKVVLHTPGRHRQTVNALKKTGCDTLCLVPPARKDKKDICLELANAAAHADVVNICLLSSAGCDYADANSQPRLREFIEIETAVLQAKGDTSTQAGHSPCVIRAGFYAENILLYAPNAKSEGVLPLPIGTDHKFAPVALGDVAQVAAHVLTGKGEHGFDDRHRGQMMVVTGPMLCAGNELAEAASQALGTTLEFENVSEAEAKTVLNAQSDIDESEKEFILEYYSLVRQGCTNYIATTAFHDVTGAHPTEPTGFFKLYSDEFVQAPKKRKLRA</sequence>
<dbReference type="InterPro" id="IPR036291">
    <property type="entry name" value="NAD(P)-bd_dom_sf"/>
</dbReference>
<dbReference type="Pfam" id="PF05368">
    <property type="entry name" value="NmrA"/>
    <property type="match status" value="1"/>
</dbReference>
<protein>
    <recommendedName>
        <fullName evidence="3">NmrA-like domain-containing protein</fullName>
    </recommendedName>
</protein>
<keyword evidence="2" id="KW-0521">NADP</keyword>
<evidence type="ECO:0000256" key="2">
    <source>
        <dbReference type="ARBA" id="ARBA00022857"/>
    </source>
</evidence>
<evidence type="ECO:0000313" key="4">
    <source>
        <dbReference type="EMBL" id="KXJ90341.1"/>
    </source>
</evidence>
<dbReference type="InterPro" id="IPR008030">
    <property type="entry name" value="NmrA-like"/>
</dbReference>
<comment type="similarity">
    <text evidence="1">Belongs to the NmrA-type oxidoreductase family.</text>
</comment>
<dbReference type="OrthoDB" id="10254221at2759"/>
<organism evidence="4 5">
    <name type="scientific">Microdochium bolleyi</name>
    <dbReference type="NCBI Taxonomy" id="196109"/>
    <lineage>
        <taxon>Eukaryota</taxon>
        <taxon>Fungi</taxon>
        <taxon>Dikarya</taxon>
        <taxon>Ascomycota</taxon>
        <taxon>Pezizomycotina</taxon>
        <taxon>Sordariomycetes</taxon>
        <taxon>Xylariomycetidae</taxon>
        <taxon>Xylariales</taxon>
        <taxon>Microdochiaceae</taxon>
        <taxon>Microdochium</taxon>
    </lineage>
</organism>
<proteinExistence type="inferred from homology"/>
<gene>
    <name evidence="4" type="ORF">Micbo1qcDRAFT_226220</name>
</gene>
<dbReference type="InParanoid" id="A0A136IZG2"/>